<keyword evidence="2" id="KW-0344">Guanine-nucleotide releasing factor</keyword>
<feature type="domain" description="PH" evidence="4">
    <location>
        <begin position="638"/>
        <end position="794"/>
    </location>
</feature>
<dbReference type="GO" id="GO:0005085">
    <property type="term" value="F:guanyl-nucleotide exchange factor activity"/>
    <property type="evidence" value="ECO:0007669"/>
    <property type="project" value="UniProtKB-KW"/>
</dbReference>
<dbReference type="SMART" id="SM00325">
    <property type="entry name" value="RhoGEF"/>
    <property type="match status" value="1"/>
</dbReference>
<dbReference type="VEuPathDB" id="FungiDB:LCOR_05487.1"/>
<dbReference type="InterPro" id="IPR001849">
    <property type="entry name" value="PH_domain"/>
</dbReference>
<dbReference type="AlphaFoldDB" id="A0A068RWV7"/>
<feature type="region of interest" description="Disordered" evidence="3">
    <location>
        <begin position="172"/>
        <end position="217"/>
    </location>
</feature>
<evidence type="ECO:0000259" key="4">
    <source>
        <dbReference type="PROSITE" id="PS50003"/>
    </source>
</evidence>
<name>A0A068RWV7_9FUNG</name>
<dbReference type="EMBL" id="CBTN010000022">
    <property type="protein sequence ID" value="CDH54220.1"/>
    <property type="molecule type" value="Genomic_DNA"/>
</dbReference>
<dbReference type="PROSITE" id="PS50010">
    <property type="entry name" value="DH_2"/>
    <property type="match status" value="1"/>
</dbReference>
<dbReference type="CDD" id="cd00160">
    <property type="entry name" value="RhoGEF"/>
    <property type="match status" value="1"/>
</dbReference>
<accession>A0A068RWV7</accession>
<evidence type="ECO:0000256" key="3">
    <source>
        <dbReference type="SAM" id="MobiDB-lite"/>
    </source>
</evidence>
<dbReference type="SUPFAM" id="SSF50729">
    <property type="entry name" value="PH domain-like"/>
    <property type="match status" value="1"/>
</dbReference>
<dbReference type="SMART" id="SM00036">
    <property type="entry name" value="CNH"/>
    <property type="match status" value="1"/>
</dbReference>
<feature type="region of interest" description="Disordered" evidence="3">
    <location>
        <begin position="1"/>
        <end position="29"/>
    </location>
</feature>
<feature type="compositionally biased region" description="Polar residues" evidence="3">
    <location>
        <begin position="172"/>
        <end position="190"/>
    </location>
</feature>
<keyword evidence="8" id="KW-1185">Reference proteome</keyword>
<feature type="compositionally biased region" description="Polar residues" evidence="3">
    <location>
        <begin position="53"/>
        <end position="64"/>
    </location>
</feature>
<sequence length="1164" mass="131380">MGRESDSTKNKAQYQPALLLEPPSSPSFDSLSHDLDTFINEFNCTLFDTTLSTPSEQHSSSLMNIGSGPPLSFQQDAGPSIAQQHVTGGTDTISPPASPSLFPRVPEMVVPQLEQTPSSSSEPTFTSSTPSPPQVAINNDSSDDSDDAYSTSAAIATTTTFATPKINSAKPISTTVPLTTRTSSLERQPSNRPPRLASLQQQQQQHNHHHHHQHQSPAIMSHIAQDFVDRVKQLNKTRRIFCTEEYPLSFTGEEAVKIMRDLLPSDLRPILYRKVARALMHISPPLITPVSYSEKSMRKNTLYDSPYEVYTIVEETMEIGYAQGVYTAISPCYTYGCNPETGGCYAPMCPNRSARKSPSLSDKHSHLRRNMSMTSSSLASSHDTTLSRAWQATVSRDILQNTPEQEIKRQEAIHELIYTEEDYVRDLNLLDDLFAKSLRSAQCIDEKRRGPFCDNVFNNYIDILNIHKDLYRDLRDHQSMCQAKSAGGFVDQVGDIFLRHLPRFMAAYTQYGPHVVLAEYAVKREAGSNILFQNFIREKERQAECRKLPFRHFIVLPVTRLQRYPLLIDAVLKRTQDDHPDKDDLAQCLEVLREIGAHVDELASAKRMTMHIYEINDNLKFRPGDPVYDLQLAAPGRKLLHEGTLTRRTHMGVEAVEHHFFLFDHLLLITKRKGNNDYVLWRKPIPLELLHMRDGTEGFSLGMRTLTNTSTFPPTPGGLPQHMSPVTATTTSTLTMSPTNLSPATTMTPITPPSSSSTSLIIQHLGRHGDDYLFYAPSAQQRMEWKQKIVEAKEALEMAFPERRAFEIRSLSDTTFALTGGPANHGKVTCSTAFVGARGIRMVAIGTETGVWMGIEGDTNNLRKVLPTDYVTQIGVLEEYHVFLVLSDKMLMAYPLDALDPTALNKPAERASFKVASHVSFFNTGVCNNRTLVIVMKKKGLDSLFRTYDPVCGDLRDTRNAKFLTTKTSFLSKAPAWFKLYREFYIGAEATSVQFLKARLAVVCSRGFEIIDLNRLNMIHNLPELQDPDFAFVQQRYDNLVPLGMFRCRDHYLLCYNEFAFMVDMHGKYKHGNYQRIDWEGSPESVAFSYPYVIAFDPRFIEIRHVETGQLVQVLAGEHMQCLQYKQNAITPPVVHGSMAHPFKHGYQYVFHLAGVFEPSLIWQ</sequence>
<organism evidence="7 8">
    <name type="scientific">Lichtheimia corymbifera JMRC:FSU:9682</name>
    <dbReference type="NCBI Taxonomy" id="1263082"/>
    <lineage>
        <taxon>Eukaryota</taxon>
        <taxon>Fungi</taxon>
        <taxon>Fungi incertae sedis</taxon>
        <taxon>Mucoromycota</taxon>
        <taxon>Mucoromycotina</taxon>
        <taxon>Mucoromycetes</taxon>
        <taxon>Mucorales</taxon>
        <taxon>Lichtheimiaceae</taxon>
        <taxon>Lichtheimia</taxon>
    </lineage>
</organism>
<dbReference type="InterPro" id="IPR001180">
    <property type="entry name" value="CNH_dom"/>
</dbReference>
<evidence type="ECO:0000259" key="5">
    <source>
        <dbReference type="PROSITE" id="PS50010"/>
    </source>
</evidence>
<feature type="compositionally biased region" description="Low complexity" evidence="3">
    <location>
        <begin position="18"/>
        <end position="29"/>
    </location>
</feature>
<dbReference type="STRING" id="1263082.A0A068RWV7"/>
<dbReference type="InterPro" id="IPR011993">
    <property type="entry name" value="PH-like_dom_sf"/>
</dbReference>
<evidence type="ECO:0000313" key="7">
    <source>
        <dbReference type="EMBL" id="CDH54220.1"/>
    </source>
</evidence>
<feature type="region of interest" description="Disordered" evidence="3">
    <location>
        <begin position="355"/>
        <end position="380"/>
    </location>
</feature>
<protein>
    <submittedName>
        <fullName evidence="7">Dbl-like domain-containing protein</fullName>
    </submittedName>
</protein>
<dbReference type="Pfam" id="PF00621">
    <property type="entry name" value="RhoGEF"/>
    <property type="match status" value="1"/>
</dbReference>
<dbReference type="PROSITE" id="PS50003">
    <property type="entry name" value="PH_DOMAIN"/>
    <property type="match status" value="1"/>
</dbReference>
<dbReference type="PANTHER" id="PTHR46572">
    <property type="entry name" value="RHO1 GDP-GTP EXCHANGE PROTEIN 1-RELATED"/>
    <property type="match status" value="1"/>
</dbReference>
<feature type="domain" description="DH" evidence="5">
    <location>
        <begin position="408"/>
        <end position="602"/>
    </location>
</feature>
<dbReference type="Gene3D" id="1.20.900.10">
    <property type="entry name" value="Dbl homology (DH) domain"/>
    <property type="match status" value="1"/>
</dbReference>
<evidence type="ECO:0000313" key="8">
    <source>
        <dbReference type="Proteomes" id="UP000027586"/>
    </source>
</evidence>
<gene>
    <name evidence="7" type="ORF">LCOR_05487.1</name>
</gene>
<dbReference type="SMART" id="SM00233">
    <property type="entry name" value="PH"/>
    <property type="match status" value="1"/>
</dbReference>
<dbReference type="PANTHER" id="PTHR46572:SF1">
    <property type="entry name" value="RHO1 GUANINE NUCLEOTIDE EXCHANGE FACTOR TUS1"/>
    <property type="match status" value="1"/>
</dbReference>
<dbReference type="Pfam" id="PF15405">
    <property type="entry name" value="PH_5"/>
    <property type="match status" value="1"/>
</dbReference>
<dbReference type="Pfam" id="PF00780">
    <property type="entry name" value="CNH"/>
    <property type="match status" value="1"/>
</dbReference>
<feature type="compositionally biased region" description="Low complexity" evidence="3">
    <location>
        <begin position="371"/>
        <end position="380"/>
    </location>
</feature>
<dbReference type="Gene3D" id="2.30.29.30">
    <property type="entry name" value="Pleckstrin-homology domain (PH domain)/Phosphotyrosine-binding domain (PTB)"/>
    <property type="match status" value="1"/>
</dbReference>
<evidence type="ECO:0000256" key="1">
    <source>
        <dbReference type="ARBA" id="ARBA00022553"/>
    </source>
</evidence>
<comment type="caution">
    <text evidence="7">The sequence shown here is derived from an EMBL/GenBank/DDBJ whole genome shotgun (WGS) entry which is preliminary data.</text>
</comment>
<dbReference type="InterPro" id="IPR041675">
    <property type="entry name" value="PH_5"/>
</dbReference>
<dbReference type="InterPro" id="IPR000219">
    <property type="entry name" value="DH_dom"/>
</dbReference>
<feature type="region of interest" description="Disordered" evidence="3">
    <location>
        <begin position="53"/>
        <end position="150"/>
    </location>
</feature>
<dbReference type="Proteomes" id="UP000027586">
    <property type="component" value="Unassembled WGS sequence"/>
</dbReference>
<dbReference type="InterPro" id="IPR035899">
    <property type="entry name" value="DBL_dom_sf"/>
</dbReference>
<evidence type="ECO:0000256" key="2">
    <source>
        <dbReference type="ARBA" id="ARBA00022658"/>
    </source>
</evidence>
<evidence type="ECO:0000259" key="6">
    <source>
        <dbReference type="PROSITE" id="PS50219"/>
    </source>
</evidence>
<reference evidence="7" key="1">
    <citation type="submission" date="2013-08" db="EMBL/GenBank/DDBJ databases">
        <title>Gene expansion shapes genome architecture in the human pathogen Lichtheimia corymbifera: an evolutionary genomics analysis in the ancient terrestrial Mucorales (Mucoromycotina).</title>
        <authorList>
            <person name="Schwartze V.U."/>
            <person name="Winter S."/>
            <person name="Shelest E."/>
            <person name="Marcet-Houben M."/>
            <person name="Horn F."/>
            <person name="Wehner S."/>
            <person name="Hoffmann K."/>
            <person name="Riege K."/>
            <person name="Sammeth M."/>
            <person name="Nowrousian M."/>
            <person name="Valiante V."/>
            <person name="Linde J."/>
            <person name="Jacobsen I.D."/>
            <person name="Marz M."/>
            <person name="Brakhage A.A."/>
            <person name="Gabaldon T."/>
            <person name="Bocker S."/>
            <person name="Voigt K."/>
        </authorList>
    </citation>
    <scope>NUCLEOTIDE SEQUENCE [LARGE SCALE GENOMIC DNA]</scope>
    <source>
        <strain evidence="7">FSU 9682</strain>
    </source>
</reference>
<proteinExistence type="predicted"/>
<dbReference type="OrthoDB" id="2272012at2759"/>
<dbReference type="PROSITE" id="PS50219">
    <property type="entry name" value="CNH"/>
    <property type="match status" value="1"/>
</dbReference>
<feature type="compositionally biased region" description="Polar residues" evidence="3">
    <location>
        <begin position="72"/>
        <end position="95"/>
    </location>
</feature>
<dbReference type="SUPFAM" id="SSF48065">
    <property type="entry name" value="DBL homology domain (DH-domain)"/>
    <property type="match status" value="1"/>
</dbReference>
<dbReference type="InterPro" id="IPR052233">
    <property type="entry name" value="Rho-type_GEFs"/>
</dbReference>
<feature type="domain" description="CNH" evidence="6">
    <location>
        <begin position="825"/>
        <end position="1130"/>
    </location>
</feature>
<feature type="compositionally biased region" description="Low complexity" evidence="3">
    <location>
        <begin position="116"/>
        <end position="129"/>
    </location>
</feature>
<keyword evidence="1" id="KW-0597">Phosphoprotein</keyword>